<dbReference type="InterPro" id="IPR040379">
    <property type="entry name" value="WDR19/dyf-2"/>
</dbReference>
<reference evidence="1" key="1">
    <citation type="submission" date="2017-05" db="UniProtKB">
        <authorList>
            <consortium name="EnsemblMetazoa"/>
        </authorList>
    </citation>
    <scope>IDENTIFICATION</scope>
</reference>
<dbReference type="AlphaFoldDB" id="A0A1X7SSS5"/>
<dbReference type="STRING" id="400682.A0A1X7SSS5"/>
<evidence type="ECO:0000313" key="1">
    <source>
        <dbReference type="EnsemblMetazoa" id="Aqu2.1.05060_001"/>
    </source>
</evidence>
<dbReference type="GO" id="GO:0005929">
    <property type="term" value="C:cilium"/>
    <property type="evidence" value="ECO:0007669"/>
    <property type="project" value="TreeGrafter"/>
</dbReference>
<protein>
    <submittedName>
        <fullName evidence="1">Uncharacterized protein</fullName>
    </submittedName>
</protein>
<dbReference type="PANTHER" id="PTHR14920">
    <property type="entry name" value="OSMOTIC AVOIDANCE ABNORMAL PROTEIN 1/WD REPEAT MEMBRANE PROTEIN"/>
    <property type="match status" value="1"/>
</dbReference>
<dbReference type="EnsemblMetazoa" id="Aqu2.1.05060_001">
    <property type="protein sequence ID" value="Aqu2.1.05060_001"/>
    <property type="gene ID" value="Aqu2.1.05060"/>
</dbReference>
<sequence>MLPDATKLHAQYAKAAESDCQYKAAAAAYERAMNYQNATRFFQKINDYALALQFLVLSKCNDEAFNMAE</sequence>
<dbReference type="GO" id="GO:0035721">
    <property type="term" value="P:intraciliary retrograde transport"/>
    <property type="evidence" value="ECO:0007669"/>
    <property type="project" value="InterPro"/>
</dbReference>
<dbReference type="GO" id="GO:0060271">
    <property type="term" value="P:cilium assembly"/>
    <property type="evidence" value="ECO:0007669"/>
    <property type="project" value="TreeGrafter"/>
</dbReference>
<dbReference type="PANTHER" id="PTHR14920:SF0">
    <property type="entry name" value="WD REPEAT DOMAIN 19"/>
    <property type="match status" value="1"/>
</dbReference>
<dbReference type="GO" id="GO:0030991">
    <property type="term" value="C:intraciliary transport particle A"/>
    <property type="evidence" value="ECO:0007669"/>
    <property type="project" value="TreeGrafter"/>
</dbReference>
<accession>A0A1X7SSS5</accession>
<name>A0A1X7SSS5_AMPQE</name>
<proteinExistence type="predicted"/>
<organism evidence="1">
    <name type="scientific">Amphimedon queenslandica</name>
    <name type="common">Sponge</name>
    <dbReference type="NCBI Taxonomy" id="400682"/>
    <lineage>
        <taxon>Eukaryota</taxon>
        <taxon>Metazoa</taxon>
        <taxon>Porifera</taxon>
        <taxon>Demospongiae</taxon>
        <taxon>Heteroscleromorpha</taxon>
        <taxon>Haplosclerida</taxon>
        <taxon>Niphatidae</taxon>
        <taxon>Amphimedon</taxon>
    </lineage>
</organism>
<dbReference type="InParanoid" id="A0A1X7SSS5"/>